<dbReference type="PROSITE" id="PS01231">
    <property type="entry name" value="TRMA_2"/>
    <property type="match status" value="1"/>
</dbReference>
<keyword evidence="2 4" id="KW-0808">Transferase</keyword>
<dbReference type="PANTHER" id="PTHR45904:SF2">
    <property type="entry name" value="TRNA (URACIL-5-)-METHYLTRANSFERASE HOMOLOG A"/>
    <property type="match status" value="1"/>
</dbReference>
<evidence type="ECO:0000256" key="5">
    <source>
        <dbReference type="SAM" id="MobiDB-lite"/>
    </source>
</evidence>
<feature type="binding site" evidence="4">
    <location>
        <position position="431"/>
    </location>
    <ligand>
        <name>S-adenosyl-L-methionine</name>
        <dbReference type="ChEBI" id="CHEBI:59789"/>
    </ligand>
</feature>
<feature type="binding site" evidence="4">
    <location>
        <position position="483"/>
    </location>
    <ligand>
        <name>S-adenosyl-L-methionine</name>
        <dbReference type="ChEBI" id="CHEBI:59789"/>
    </ligand>
</feature>
<dbReference type="RefSeq" id="XP_067693594.1">
    <property type="nucleotide sequence ID" value="XM_067837595.1"/>
</dbReference>
<evidence type="ECO:0000256" key="1">
    <source>
        <dbReference type="ARBA" id="ARBA00022603"/>
    </source>
</evidence>
<accession>A0A836GSZ1</accession>
<evidence type="ECO:0000256" key="3">
    <source>
        <dbReference type="ARBA" id="ARBA00022691"/>
    </source>
</evidence>
<dbReference type="PROSITE" id="PS51687">
    <property type="entry name" value="SAM_MT_RNA_M5U"/>
    <property type="match status" value="1"/>
</dbReference>
<dbReference type="GO" id="GO:0008173">
    <property type="term" value="F:RNA methyltransferase activity"/>
    <property type="evidence" value="ECO:0007669"/>
    <property type="project" value="InterPro"/>
</dbReference>
<dbReference type="GeneID" id="94173105"/>
<dbReference type="AlphaFoldDB" id="A0A836GSZ1"/>
<gene>
    <name evidence="6" type="ORF">CUR178_05916</name>
</gene>
<name>A0A836GSZ1_LEIEN</name>
<organism evidence="6 7">
    <name type="scientific">Leishmania enriettii</name>
    <dbReference type="NCBI Taxonomy" id="5663"/>
    <lineage>
        <taxon>Eukaryota</taxon>
        <taxon>Discoba</taxon>
        <taxon>Euglenozoa</taxon>
        <taxon>Kinetoplastea</taxon>
        <taxon>Metakinetoplastina</taxon>
        <taxon>Trypanosomatida</taxon>
        <taxon>Trypanosomatidae</taxon>
        <taxon>Leishmaniinae</taxon>
        <taxon>Leishmania</taxon>
    </lineage>
</organism>
<comment type="caution">
    <text evidence="6">The sequence shown here is derived from an EMBL/GenBank/DDBJ whole genome shotgun (WGS) entry which is preliminary data.</text>
</comment>
<keyword evidence="7" id="KW-1185">Reference proteome</keyword>
<dbReference type="Pfam" id="PF05958">
    <property type="entry name" value="tRNA_U5-meth_tr"/>
    <property type="match status" value="1"/>
</dbReference>
<evidence type="ECO:0000313" key="6">
    <source>
        <dbReference type="EMBL" id="KAG5480781.1"/>
    </source>
</evidence>
<evidence type="ECO:0000313" key="7">
    <source>
        <dbReference type="Proteomes" id="UP000674179"/>
    </source>
</evidence>
<dbReference type="Gene3D" id="3.40.50.150">
    <property type="entry name" value="Vaccinia Virus protein VP39"/>
    <property type="match status" value="1"/>
</dbReference>
<evidence type="ECO:0000256" key="4">
    <source>
        <dbReference type="PROSITE-ProRule" id="PRU01024"/>
    </source>
</evidence>
<dbReference type="InterPro" id="IPR030391">
    <property type="entry name" value="MeTrfase_TrmA_CS"/>
</dbReference>
<dbReference type="CDD" id="cd02440">
    <property type="entry name" value="AdoMet_MTases"/>
    <property type="match status" value="1"/>
</dbReference>
<dbReference type="Proteomes" id="UP000674179">
    <property type="component" value="Chromosome 20"/>
</dbReference>
<comment type="caution">
    <text evidence="4">Lacks conserved residue(s) required for the propagation of feature annotation.</text>
</comment>
<feature type="binding site" evidence="4">
    <location>
        <position position="381"/>
    </location>
    <ligand>
        <name>S-adenosyl-L-methionine</name>
        <dbReference type="ChEBI" id="CHEBI:59789"/>
    </ligand>
</feature>
<dbReference type="KEGG" id="lenr:94173105"/>
<dbReference type="EMBL" id="JAFHKP010000020">
    <property type="protein sequence ID" value="KAG5480781.1"/>
    <property type="molecule type" value="Genomic_DNA"/>
</dbReference>
<sequence>MSDLLPPPSTEGHGAVQLHEHSNANLLKIDTHDTYSTVGAIKKLIVKALPAEKHETPPQSLLKGLIRINKNPKNAHLFMAFETPEDRAAASALLQTISHRGRPWTEASVSSRDLELTHKGGVKRRRDGGDRDGLRKLTQYEHLSMEEQLDRKKRHCLDVMRAILPPCACSDVAFQDRFVGILKSPVTEGYRNHVNLSFGFCADGITRALGFQEGSLVEGTAAILPATLPGKDIVTMNAAAKVVAAALMDVCTEFRDAAKGGLDVFDKVKASGFWRKLQVRHNVKGEVMMDVEVDAASVTADVWTAVRQRLVEIFTSEEMRVKLTAATGLSTAAVASLQCHTRTGISSLPFDVQREVLYGASTLTEYLAGLRFELSPTAFFQVNTPGMESMLTKVTEVTALSASTTLLDLCSGTGTIGLTLSKYVKRVIGIELIESAVSNARRNAQQNGITNAEFHCGRVEHLLPSVITSLPAEDRGDIVVILDPPRAGVNSTVLKWIRGMDTIRRVVYISCEQTALVRDCPGLTKPSTKAYRGAPFEVTAAFAVDLFPHTHHVEMVAVLTRRPEGAGASTSEPVPAPAPANAESSGEDEDKTAANSDGAVSSSGTSLKDRCVFE</sequence>
<dbReference type="InterPro" id="IPR029063">
    <property type="entry name" value="SAM-dependent_MTases_sf"/>
</dbReference>
<feature type="compositionally biased region" description="Polar residues" evidence="5">
    <location>
        <begin position="593"/>
        <end position="606"/>
    </location>
</feature>
<dbReference type="InterPro" id="IPR010280">
    <property type="entry name" value="U5_MeTrfase_fam"/>
</dbReference>
<keyword evidence="3 4" id="KW-0949">S-adenosyl-L-methionine</keyword>
<feature type="active site" description="Nucleophile" evidence="4">
    <location>
        <position position="511"/>
    </location>
</feature>
<evidence type="ECO:0008006" key="8">
    <source>
        <dbReference type="Google" id="ProtNLM"/>
    </source>
</evidence>
<feature type="region of interest" description="Disordered" evidence="5">
    <location>
        <begin position="564"/>
        <end position="614"/>
    </location>
</feature>
<dbReference type="GO" id="GO:0006396">
    <property type="term" value="P:RNA processing"/>
    <property type="evidence" value="ECO:0007669"/>
    <property type="project" value="InterPro"/>
</dbReference>
<protein>
    <recommendedName>
        <fullName evidence="8">RNA methyltransferase</fullName>
    </recommendedName>
</protein>
<dbReference type="GO" id="GO:0003723">
    <property type="term" value="F:RNA binding"/>
    <property type="evidence" value="ECO:0007669"/>
    <property type="project" value="TreeGrafter"/>
</dbReference>
<reference evidence="6 7" key="1">
    <citation type="submission" date="2021-02" db="EMBL/GenBank/DDBJ databases">
        <title>Leishmania (Mundinia) enrietti genome sequencing and assembly.</title>
        <authorList>
            <person name="Almutairi H."/>
            <person name="Gatherer D."/>
        </authorList>
    </citation>
    <scope>NUCLEOTIDE SEQUENCE [LARGE SCALE GENOMIC DNA]</scope>
    <source>
        <strain evidence="6">CUR178</strain>
    </source>
</reference>
<comment type="similarity">
    <text evidence="4">Belongs to the class I-like SAM-binding methyltransferase superfamily. RNA M5U methyltransferase family.</text>
</comment>
<dbReference type="SUPFAM" id="SSF53335">
    <property type="entry name" value="S-adenosyl-L-methionine-dependent methyltransferases"/>
    <property type="match status" value="1"/>
</dbReference>
<dbReference type="GO" id="GO:0032259">
    <property type="term" value="P:methylation"/>
    <property type="evidence" value="ECO:0007669"/>
    <property type="project" value="UniProtKB-KW"/>
</dbReference>
<keyword evidence="1 4" id="KW-0489">Methyltransferase</keyword>
<dbReference type="PANTHER" id="PTHR45904">
    <property type="entry name" value="TRNA (URACIL-5-)-METHYLTRANSFERASE"/>
    <property type="match status" value="1"/>
</dbReference>
<evidence type="ECO:0000256" key="2">
    <source>
        <dbReference type="ARBA" id="ARBA00022679"/>
    </source>
</evidence>
<dbReference type="Gene3D" id="2.40.50.1070">
    <property type="match status" value="1"/>
</dbReference>
<dbReference type="OrthoDB" id="10250660at2759"/>
<dbReference type="InterPro" id="IPR045850">
    <property type="entry name" value="TRM2_met"/>
</dbReference>
<proteinExistence type="inferred from homology"/>